<dbReference type="PaxDb" id="8022-A0A060WE55"/>
<dbReference type="InterPro" id="IPR007110">
    <property type="entry name" value="Ig-like_dom"/>
</dbReference>
<dbReference type="InterPro" id="IPR003598">
    <property type="entry name" value="Ig_sub2"/>
</dbReference>
<dbReference type="Proteomes" id="UP000193380">
    <property type="component" value="Unassembled WGS sequence"/>
</dbReference>
<dbReference type="Pfam" id="PF07679">
    <property type="entry name" value="I-set"/>
    <property type="match status" value="5"/>
</dbReference>
<dbReference type="SMART" id="SM00409">
    <property type="entry name" value="IG"/>
    <property type="match status" value="3"/>
</dbReference>
<evidence type="ECO:0000313" key="2">
    <source>
        <dbReference type="EMBL" id="CDQ65442.1"/>
    </source>
</evidence>
<gene>
    <name evidence="2" type="ORF">GSONMT00073219001</name>
</gene>
<dbReference type="PROSITE" id="PS50835">
    <property type="entry name" value="IG_LIKE"/>
    <property type="match status" value="3"/>
</dbReference>
<accession>A0A060WE55</accession>
<evidence type="ECO:0000259" key="1">
    <source>
        <dbReference type="PROSITE" id="PS50835"/>
    </source>
</evidence>
<dbReference type="FunFam" id="2.60.40.10:FF:000022">
    <property type="entry name" value="Cardiac titin"/>
    <property type="match status" value="2"/>
</dbReference>
<dbReference type="InterPro" id="IPR003599">
    <property type="entry name" value="Ig_sub"/>
</dbReference>
<feature type="domain" description="Ig-like" evidence="1">
    <location>
        <begin position="119"/>
        <end position="208"/>
    </location>
</feature>
<dbReference type="Gene3D" id="2.60.40.10">
    <property type="entry name" value="Immunoglobulins"/>
    <property type="match status" value="5"/>
</dbReference>
<dbReference type="SUPFAM" id="SSF48726">
    <property type="entry name" value="Immunoglobulin"/>
    <property type="match status" value="5"/>
</dbReference>
<proteinExistence type="predicted"/>
<dbReference type="PANTHER" id="PTHR47633">
    <property type="entry name" value="IMMUNOGLOBULIN"/>
    <property type="match status" value="1"/>
</dbReference>
<dbReference type="EMBL" id="FR904507">
    <property type="protein sequence ID" value="CDQ65442.1"/>
    <property type="molecule type" value="Genomic_DNA"/>
</dbReference>
<dbReference type="PANTHER" id="PTHR47633:SF8">
    <property type="entry name" value="SPEG NEIGHBOR PROTEIN"/>
    <property type="match status" value="1"/>
</dbReference>
<organism evidence="2 3">
    <name type="scientific">Oncorhynchus mykiss</name>
    <name type="common">Rainbow trout</name>
    <name type="synonym">Salmo gairdneri</name>
    <dbReference type="NCBI Taxonomy" id="8022"/>
    <lineage>
        <taxon>Eukaryota</taxon>
        <taxon>Metazoa</taxon>
        <taxon>Chordata</taxon>
        <taxon>Craniata</taxon>
        <taxon>Vertebrata</taxon>
        <taxon>Euteleostomi</taxon>
        <taxon>Actinopterygii</taxon>
        <taxon>Neopterygii</taxon>
        <taxon>Teleostei</taxon>
        <taxon>Protacanthopterygii</taxon>
        <taxon>Salmoniformes</taxon>
        <taxon>Salmonidae</taxon>
        <taxon>Salmoninae</taxon>
        <taxon>Oncorhynchus</taxon>
    </lineage>
</organism>
<feature type="domain" description="Ig-like" evidence="1">
    <location>
        <begin position="260"/>
        <end position="368"/>
    </location>
</feature>
<dbReference type="InterPro" id="IPR013783">
    <property type="entry name" value="Ig-like_fold"/>
</dbReference>
<dbReference type="STRING" id="8022.A0A060WE55"/>
<name>A0A060WE55_ONCMY</name>
<dbReference type="SMART" id="SM00408">
    <property type="entry name" value="IGc2"/>
    <property type="match status" value="3"/>
</dbReference>
<evidence type="ECO:0000313" key="3">
    <source>
        <dbReference type="Proteomes" id="UP000193380"/>
    </source>
</evidence>
<dbReference type="InterPro" id="IPR013098">
    <property type="entry name" value="Ig_I-set"/>
</dbReference>
<feature type="domain" description="Ig-like" evidence="1">
    <location>
        <begin position="406"/>
        <end position="495"/>
    </location>
</feature>
<dbReference type="GO" id="GO:0004672">
    <property type="term" value="F:protein kinase activity"/>
    <property type="evidence" value="ECO:0007669"/>
    <property type="project" value="TreeGrafter"/>
</dbReference>
<reference evidence="2" key="2">
    <citation type="submission" date="2014-03" db="EMBL/GenBank/DDBJ databases">
        <authorList>
            <person name="Genoscope - CEA"/>
        </authorList>
    </citation>
    <scope>NUCLEOTIDE SEQUENCE</scope>
</reference>
<dbReference type="CDD" id="cd00096">
    <property type="entry name" value="Ig"/>
    <property type="match status" value="2"/>
</dbReference>
<sequence>MKGIQQQDSGLYTCKASNPSGEASCSADLIVFKESVSVSQYKEHMACRSSKANLRPKHLVSSHQDESQLPDAEKALLRKDYVMKSALTAEEKQMLQAEHTEQVQSLESAISLYSQAEMPPVFRYKIMPLEINVGSGAKFECEIEDAPNVNFKWFKSGTSIKESANCCILSRQLTSSLELLSPTKADSGEYNCKATNQHGSDTCAAKLTVIADRSGYLHLQSIEQRWHCYMQFRVEGYQQTQDLRDLTIGNTLRLEGQSSPQIKSIRSSIRNPLLVWSSAHLKSLKRLDGIMGNDISMDCKVSGSQPMTLSWFKDEKEIKSGDGYLPEIKDNSAALKITKLEKVDAGVNYWDPVSLECKVAGTPELKVKWTKDSKEFKSNPQYKLSFENNLSSLNMQTTQKEDAEPPEFALKLPVTKFVKKCEPLRLECKVKDTPSLRMQWYKNDTKITDGDNYRQSFVDSMAVLALRTTRFDDNGVYTCEATNDAGSISCSTTLRVKVINDIGF</sequence>
<dbReference type="InterPro" id="IPR036179">
    <property type="entry name" value="Ig-like_dom_sf"/>
</dbReference>
<dbReference type="AlphaFoldDB" id="A0A060WE55"/>
<protein>
    <recommendedName>
        <fullName evidence="1">Ig-like domain-containing protein</fullName>
    </recommendedName>
</protein>
<reference evidence="2" key="1">
    <citation type="journal article" date="2014" name="Nat. Commun.">
        <title>The rainbow trout genome provides novel insights into evolution after whole-genome duplication in vertebrates.</title>
        <authorList>
            <person name="Berthelot C."/>
            <person name="Brunet F."/>
            <person name="Chalopin D."/>
            <person name="Juanchich A."/>
            <person name="Bernard M."/>
            <person name="Noel B."/>
            <person name="Bento P."/>
            <person name="Da Silva C."/>
            <person name="Labadie K."/>
            <person name="Alberti A."/>
            <person name="Aury J.M."/>
            <person name="Louis A."/>
            <person name="Dehais P."/>
            <person name="Bardou P."/>
            <person name="Montfort J."/>
            <person name="Klopp C."/>
            <person name="Cabau C."/>
            <person name="Gaspin C."/>
            <person name="Thorgaard G.H."/>
            <person name="Boussaha M."/>
            <person name="Quillet E."/>
            <person name="Guyomard R."/>
            <person name="Galiana D."/>
            <person name="Bobe J."/>
            <person name="Volff J.N."/>
            <person name="Genet C."/>
            <person name="Wincker P."/>
            <person name="Jaillon O."/>
            <person name="Roest Crollius H."/>
            <person name="Guiguen Y."/>
        </authorList>
    </citation>
    <scope>NUCLEOTIDE SEQUENCE [LARGE SCALE GENOMIC DNA]</scope>
</reference>